<dbReference type="Pfam" id="PF01261">
    <property type="entry name" value="AP_endonuc_2"/>
    <property type="match status" value="1"/>
</dbReference>
<dbReference type="InterPro" id="IPR013022">
    <property type="entry name" value="Xyl_isomerase-like_TIM-brl"/>
</dbReference>
<evidence type="ECO:0000259" key="1">
    <source>
        <dbReference type="Pfam" id="PF01261"/>
    </source>
</evidence>
<dbReference type="RefSeq" id="WP_188890119.1">
    <property type="nucleotide sequence ID" value="NZ_BMHY01000005.1"/>
</dbReference>
<keyword evidence="3" id="KW-1185">Reference proteome</keyword>
<dbReference type="SUPFAM" id="SSF51658">
    <property type="entry name" value="Xylose isomerase-like"/>
    <property type="match status" value="1"/>
</dbReference>
<dbReference type="InterPro" id="IPR036237">
    <property type="entry name" value="Xyl_isomerase-like_sf"/>
</dbReference>
<evidence type="ECO:0000313" key="3">
    <source>
        <dbReference type="Proteomes" id="UP000600247"/>
    </source>
</evidence>
<comment type="caution">
    <text evidence="2">The sequence shown here is derived from an EMBL/GenBank/DDBJ whole genome shotgun (WGS) entry which is preliminary data.</text>
</comment>
<evidence type="ECO:0000313" key="2">
    <source>
        <dbReference type="EMBL" id="GGG73014.1"/>
    </source>
</evidence>
<dbReference type="InterPro" id="IPR050312">
    <property type="entry name" value="IolE/XylAMocC-like"/>
</dbReference>
<protein>
    <recommendedName>
        <fullName evidence="1">Xylose isomerase-like TIM barrel domain-containing protein</fullName>
    </recommendedName>
</protein>
<dbReference type="AlphaFoldDB" id="A0A917HB93"/>
<feature type="domain" description="Xylose isomerase-like TIM barrel" evidence="1">
    <location>
        <begin position="50"/>
        <end position="254"/>
    </location>
</feature>
<dbReference type="Gene3D" id="3.20.20.150">
    <property type="entry name" value="Divalent-metal-dependent TIM barrel enzymes"/>
    <property type="match status" value="1"/>
</dbReference>
<name>A0A917HB93_9BACL</name>
<proteinExistence type="predicted"/>
<dbReference type="Proteomes" id="UP000600247">
    <property type="component" value="Unassembled WGS sequence"/>
</dbReference>
<sequence length="276" mass="30620">MSYLSMNTWSLHRHLGPLRWTYWDAAAQTHGVHIDPQPELTTLLELPGVLAEKGFGAVDVCHFNFPRTDTDYLLQLRQAFEQSKIAFHTLLLDYGDISSADEVRSKADMSLAKEWIDIASQAGAERIRIVAGESPSTDAAALERAGQQLLELAAYAKERNVRVITENFKPLTLTAANCLALADKGAGEIGMIGDFGNFERSIRHEELAALLPICENVHAKPEFNADGIPEEVEFGRNLRILADIQYKGPIALVYDGPGDMWEGVERVRAVVERYLA</sequence>
<dbReference type="EMBL" id="BMHY01000005">
    <property type="protein sequence ID" value="GGG73014.1"/>
    <property type="molecule type" value="Genomic_DNA"/>
</dbReference>
<dbReference type="PANTHER" id="PTHR12110">
    <property type="entry name" value="HYDROXYPYRUVATE ISOMERASE"/>
    <property type="match status" value="1"/>
</dbReference>
<gene>
    <name evidence="2" type="ORF">GCM10010918_31270</name>
</gene>
<organism evidence="2 3">
    <name type="scientific">Paenibacillus radicis</name>
    <name type="common">ex Gao et al. 2016</name>
    <dbReference type="NCBI Taxonomy" id="1737354"/>
    <lineage>
        <taxon>Bacteria</taxon>
        <taxon>Bacillati</taxon>
        <taxon>Bacillota</taxon>
        <taxon>Bacilli</taxon>
        <taxon>Bacillales</taxon>
        <taxon>Paenibacillaceae</taxon>
        <taxon>Paenibacillus</taxon>
    </lineage>
</organism>
<reference evidence="2 3" key="1">
    <citation type="journal article" date="2014" name="Int. J. Syst. Evol. Microbiol.">
        <title>Complete genome sequence of Corynebacterium casei LMG S-19264T (=DSM 44701T), isolated from a smear-ripened cheese.</title>
        <authorList>
            <consortium name="US DOE Joint Genome Institute (JGI-PGF)"/>
            <person name="Walter F."/>
            <person name="Albersmeier A."/>
            <person name="Kalinowski J."/>
            <person name="Ruckert C."/>
        </authorList>
    </citation>
    <scope>NUCLEOTIDE SEQUENCE [LARGE SCALE GENOMIC DNA]</scope>
    <source>
        <strain evidence="2 3">CGMCC 1.15286</strain>
    </source>
</reference>
<accession>A0A917HB93</accession>
<dbReference type="PANTHER" id="PTHR12110:SF53">
    <property type="entry name" value="BLR5974 PROTEIN"/>
    <property type="match status" value="1"/>
</dbReference>